<evidence type="ECO:0000256" key="5">
    <source>
        <dbReference type="ARBA" id="ARBA00022777"/>
    </source>
</evidence>
<dbReference type="InterPro" id="IPR035965">
    <property type="entry name" value="PAS-like_dom_sf"/>
</dbReference>
<dbReference type="InterPro" id="IPR013767">
    <property type="entry name" value="PAS_fold"/>
</dbReference>
<dbReference type="InterPro" id="IPR013656">
    <property type="entry name" value="PAS_4"/>
</dbReference>
<feature type="domain" description="PAS" evidence="6">
    <location>
        <begin position="1"/>
        <end position="65"/>
    </location>
</feature>
<dbReference type="PANTHER" id="PTHR43304">
    <property type="entry name" value="PHYTOCHROME-LIKE PROTEIN CPH1"/>
    <property type="match status" value="1"/>
</dbReference>
<protein>
    <recommendedName>
        <fullName evidence="2">histidine kinase</fullName>
        <ecNumber evidence="2">2.7.13.3</ecNumber>
    </recommendedName>
</protein>
<evidence type="ECO:0000259" key="7">
    <source>
        <dbReference type="PROSITE" id="PS50113"/>
    </source>
</evidence>
<dbReference type="AlphaFoldDB" id="X0TR06"/>
<keyword evidence="5" id="KW-0418">Kinase</keyword>
<organism evidence="8">
    <name type="scientific">marine sediment metagenome</name>
    <dbReference type="NCBI Taxonomy" id="412755"/>
    <lineage>
        <taxon>unclassified sequences</taxon>
        <taxon>metagenomes</taxon>
        <taxon>ecological metagenomes</taxon>
    </lineage>
</organism>
<dbReference type="PANTHER" id="PTHR43304:SF1">
    <property type="entry name" value="PAC DOMAIN-CONTAINING PROTEIN"/>
    <property type="match status" value="1"/>
</dbReference>
<dbReference type="SUPFAM" id="SSF55785">
    <property type="entry name" value="PYP-like sensor domain (PAS domain)"/>
    <property type="match status" value="2"/>
</dbReference>
<dbReference type="Pfam" id="PF00989">
    <property type="entry name" value="PAS"/>
    <property type="match status" value="1"/>
</dbReference>
<dbReference type="CDD" id="cd00130">
    <property type="entry name" value="PAS"/>
    <property type="match status" value="2"/>
</dbReference>
<reference evidence="8" key="1">
    <citation type="journal article" date="2014" name="Front. Microbiol.">
        <title>High frequency of phylogenetically diverse reductive dehalogenase-homologous genes in deep subseafloor sedimentary metagenomes.</title>
        <authorList>
            <person name="Kawai M."/>
            <person name="Futagami T."/>
            <person name="Toyoda A."/>
            <person name="Takaki Y."/>
            <person name="Nishi S."/>
            <person name="Hori S."/>
            <person name="Arai W."/>
            <person name="Tsubouchi T."/>
            <person name="Morono Y."/>
            <person name="Uchiyama I."/>
            <person name="Ito T."/>
            <person name="Fujiyama A."/>
            <person name="Inagaki F."/>
            <person name="Takami H."/>
        </authorList>
    </citation>
    <scope>NUCLEOTIDE SEQUENCE</scope>
    <source>
        <strain evidence="8">Expedition CK06-06</strain>
    </source>
</reference>
<evidence type="ECO:0000256" key="1">
    <source>
        <dbReference type="ARBA" id="ARBA00000085"/>
    </source>
</evidence>
<keyword evidence="3" id="KW-0597">Phosphoprotein</keyword>
<dbReference type="GO" id="GO:0006355">
    <property type="term" value="P:regulation of DNA-templated transcription"/>
    <property type="evidence" value="ECO:0007669"/>
    <property type="project" value="InterPro"/>
</dbReference>
<dbReference type="GO" id="GO:0004673">
    <property type="term" value="F:protein histidine kinase activity"/>
    <property type="evidence" value="ECO:0007669"/>
    <property type="project" value="UniProtKB-EC"/>
</dbReference>
<keyword evidence="4" id="KW-0808">Transferase</keyword>
<name>X0TR06_9ZZZZ</name>
<comment type="caution">
    <text evidence="8">The sequence shown here is derived from an EMBL/GenBank/DDBJ whole genome shotgun (WGS) entry which is preliminary data.</text>
</comment>
<proteinExistence type="predicted"/>
<comment type="catalytic activity">
    <reaction evidence="1">
        <text>ATP + protein L-histidine = ADP + protein N-phospho-L-histidine.</text>
        <dbReference type="EC" id="2.7.13.3"/>
    </reaction>
</comment>
<feature type="non-terminal residue" evidence="8">
    <location>
        <position position="242"/>
    </location>
</feature>
<evidence type="ECO:0000256" key="2">
    <source>
        <dbReference type="ARBA" id="ARBA00012438"/>
    </source>
</evidence>
<gene>
    <name evidence="8" type="ORF">S01H1_21583</name>
</gene>
<evidence type="ECO:0000313" key="8">
    <source>
        <dbReference type="EMBL" id="GAF95968.1"/>
    </source>
</evidence>
<accession>X0TR06</accession>
<dbReference type="NCBIfam" id="TIGR00229">
    <property type="entry name" value="sensory_box"/>
    <property type="match status" value="2"/>
</dbReference>
<dbReference type="SMART" id="SM00091">
    <property type="entry name" value="PAS"/>
    <property type="match status" value="2"/>
</dbReference>
<feature type="domain" description="PAC" evidence="7">
    <location>
        <begin position="202"/>
        <end position="242"/>
    </location>
</feature>
<sequence>DTTNLTGDIIAKLDRRGNWVFLNDAACRFYGKPREELLGTNSRAFLHPEDLEATAEAIRETRTKKELVTGFVNRQVVPMGTRVVEWDGYPLFDEEGQYAGIQITGHEITERIRMEEALRESEARYRLLAENASDVIWTLDLSLRYTYMSPSVTRMRGYSPEEVMGGSLKETLTPASLEVARKTLAEELAMERMEPKDLHRSRTLELEMHCKDGSTIWTEVIVTFLRDPDGQAVGILGATRDI</sequence>
<dbReference type="InterPro" id="IPR000700">
    <property type="entry name" value="PAS-assoc_C"/>
</dbReference>
<evidence type="ECO:0000256" key="4">
    <source>
        <dbReference type="ARBA" id="ARBA00022679"/>
    </source>
</evidence>
<dbReference type="PROSITE" id="PS50112">
    <property type="entry name" value="PAS"/>
    <property type="match status" value="2"/>
</dbReference>
<dbReference type="InterPro" id="IPR000014">
    <property type="entry name" value="PAS"/>
</dbReference>
<dbReference type="Pfam" id="PF08448">
    <property type="entry name" value="PAS_4"/>
    <property type="match status" value="1"/>
</dbReference>
<dbReference type="Gene3D" id="3.30.450.20">
    <property type="entry name" value="PAS domain"/>
    <property type="match status" value="2"/>
</dbReference>
<feature type="domain" description="PAS" evidence="6">
    <location>
        <begin position="121"/>
        <end position="191"/>
    </location>
</feature>
<evidence type="ECO:0000256" key="3">
    <source>
        <dbReference type="ARBA" id="ARBA00022553"/>
    </source>
</evidence>
<feature type="non-terminal residue" evidence="8">
    <location>
        <position position="1"/>
    </location>
</feature>
<dbReference type="InterPro" id="IPR052162">
    <property type="entry name" value="Sensor_kinase/Photoreceptor"/>
</dbReference>
<evidence type="ECO:0000259" key="6">
    <source>
        <dbReference type="PROSITE" id="PS50112"/>
    </source>
</evidence>
<dbReference type="EMBL" id="BARS01011995">
    <property type="protein sequence ID" value="GAF95968.1"/>
    <property type="molecule type" value="Genomic_DNA"/>
</dbReference>
<dbReference type="EC" id="2.7.13.3" evidence="2"/>
<dbReference type="PROSITE" id="PS50113">
    <property type="entry name" value="PAC"/>
    <property type="match status" value="1"/>
</dbReference>